<dbReference type="AlphaFoldDB" id="A0A9P0BQF7"/>
<evidence type="ECO:0000313" key="3">
    <source>
        <dbReference type="Proteomes" id="UP001154114"/>
    </source>
</evidence>
<feature type="signal peptide" evidence="1">
    <location>
        <begin position="1"/>
        <end position="21"/>
    </location>
</feature>
<dbReference type="OrthoDB" id="7489034at2759"/>
<protein>
    <submittedName>
        <fullName evidence="2">Uncharacterized protein</fullName>
    </submittedName>
</protein>
<organism evidence="2 3">
    <name type="scientific">Chrysodeixis includens</name>
    <name type="common">Soybean looper</name>
    <name type="synonym">Pseudoplusia includens</name>
    <dbReference type="NCBI Taxonomy" id="689277"/>
    <lineage>
        <taxon>Eukaryota</taxon>
        <taxon>Metazoa</taxon>
        <taxon>Ecdysozoa</taxon>
        <taxon>Arthropoda</taxon>
        <taxon>Hexapoda</taxon>
        <taxon>Insecta</taxon>
        <taxon>Pterygota</taxon>
        <taxon>Neoptera</taxon>
        <taxon>Endopterygota</taxon>
        <taxon>Lepidoptera</taxon>
        <taxon>Glossata</taxon>
        <taxon>Ditrysia</taxon>
        <taxon>Noctuoidea</taxon>
        <taxon>Noctuidae</taxon>
        <taxon>Plusiinae</taxon>
        <taxon>Chrysodeixis</taxon>
    </lineage>
</organism>
<gene>
    <name evidence="2" type="ORF">CINC_LOCUS4294</name>
</gene>
<reference evidence="2" key="1">
    <citation type="submission" date="2021-12" db="EMBL/GenBank/DDBJ databases">
        <authorList>
            <person name="King R."/>
        </authorList>
    </citation>
    <scope>NUCLEOTIDE SEQUENCE</scope>
</reference>
<keyword evidence="3" id="KW-1185">Reference proteome</keyword>
<dbReference type="Proteomes" id="UP001154114">
    <property type="component" value="Chromosome 17"/>
</dbReference>
<accession>A0A9P0BQF7</accession>
<evidence type="ECO:0000256" key="1">
    <source>
        <dbReference type="SAM" id="SignalP"/>
    </source>
</evidence>
<sequence>MAHIKNALFVVALCLLAGALAELGTTNDGDIQKSNDPGDLSDSYIKKLCEGRPFYNCMDCQTRLFCWEDGGNIVKCYNPFAPYCVNGSCSDVPDKGCAKV</sequence>
<keyword evidence="1" id="KW-0732">Signal</keyword>
<name>A0A9P0BQF7_CHRIL</name>
<proteinExistence type="predicted"/>
<dbReference type="EMBL" id="LR824020">
    <property type="protein sequence ID" value="CAH0589088.1"/>
    <property type="molecule type" value="Genomic_DNA"/>
</dbReference>
<evidence type="ECO:0000313" key="2">
    <source>
        <dbReference type="EMBL" id="CAH0589088.1"/>
    </source>
</evidence>
<feature type="chain" id="PRO_5040290289" evidence="1">
    <location>
        <begin position="22"/>
        <end position="100"/>
    </location>
</feature>